<accession>A0A6C0IQG8</accession>
<feature type="region of interest" description="Disordered" evidence="1">
    <location>
        <begin position="57"/>
        <end position="116"/>
    </location>
</feature>
<evidence type="ECO:0000256" key="1">
    <source>
        <dbReference type="SAM" id="MobiDB-lite"/>
    </source>
</evidence>
<reference evidence="2" key="1">
    <citation type="journal article" date="2020" name="Nature">
        <title>Giant virus diversity and host interactions through global metagenomics.</title>
        <authorList>
            <person name="Schulz F."/>
            <person name="Roux S."/>
            <person name="Paez-Espino D."/>
            <person name="Jungbluth S."/>
            <person name="Walsh D.A."/>
            <person name="Denef V.J."/>
            <person name="McMahon K.D."/>
            <person name="Konstantinidis K.T."/>
            <person name="Eloe-Fadrosh E.A."/>
            <person name="Kyrpides N.C."/>
            <person name="Woyke T."/>
        </authorList>
    </citation>
    <scope>NUCLEOTIDE SEQUENCE</scope>
    <source>
        <strain evidence="2">GVMAG-M-3300024261-37</strain>
    </source>
</reference>
<dbReference type="EMBL" id="MN740232">
    <property type="protein sequence ID" value="QHT94830.1"/>
    <property type="molecule type" value="Genomic_DNA"/>
</dbReference>
<evidence type="ECO:0000313" key="2">
    <source>
        <dbReference type="EMBL" id="QHT94830.1"/>
    </source>
</evidence>
<protein>
    <submittedName>
        <fullName evidence="2">Uncharacterized protein</fullName>
    </submittedName>
</protein>
<name>A0A6C0IQG8_9ZZZZ</name>
<organism evidence="2">
    <name type="scientific">viral metagenome</name>
    <dbReference type="NCBI Taxonomy" id="1070528"/>
    <lineage>
        <taxon>unclassified sequences</taxon>
        <taxon>metagenomes</taxon>
        <taxon>organismal metagenomes</taxon>
    </lineage>
</organism>
<proteinExistence type="predicted"/>
<sequence length="116" mass="13721">MPHFPSNVLQAYEYEQSANQQAQFGDDYTEAKPVGCIGAACKKISAKFKKFRNTRKKKSPLLGEDSSINTLGGKRKRTRKRKRKKKGGKRRTTRNKRRKKKRTRKKKRVKRRSRRR</sequence>
<feature type="compositionally biased region" description="Basic residues" evidence="1">
    <location>
        <begin position="73"/>
        <end position="116"/>
    </location>
</feature>
<dbReference type="AlphaFoldDB" id="A0A6C0IQG8"/>